<dbReference type="InterPro" id="IPR000175">
    <property type="entry name" value="Na/ntran_symport"/>
</dbReference>
<evidence type="ECO:0000256" key="4">
    <source>
        <dbReference type="ARBA" id="ARBA00022692"/>
    </source>
</evidence>
<keyword evidence="3" id="KW-0813">Transport</keyword>
<dbReference type="GO" id="GO:0006865">
    <property type="term" value="P:amino acid transport"/>
    <property type="evidence" value="ECO:0007669"/>
    <property type="project" value="TreeGrafter"/>
</dbReference>
<keyword evidence="8" id="KW-0915">Sodium</keyword>
<dbReference type="InterPro" id="IPR037272">
    <property type="entry name" value="SNS_sf"/>
</dbReference>
<dbReference type="PANTHER" id="PTHR11616:SF240">
    <property type="entry name" value="BLOATED TUBULES, ISOFORM B-RELATED"/>
    <property type="match status" value="1"/>
</dbReference>
<dbReference type="EMBL" id="BMAU01021435">
    <property type="protein sequence ID" value="GFY35778.1"/>
    <property type="molecule type" value="Genomic_DNA"/>
</dbReference>
<comment type="subcellular location">
    <subcellularLocation>
        <location evidence="1">Membrane</location>
        <topology evidence="1">Multi-pass membrane protein</topology>
    </subcellularLocation>
</comment>
<comment type="caution">
    <text evidence="11">The sequence shown here is derived from an EMBL/GenBank/DDBJ whole genome shotgun (WGS) entry which is preliminary data.</text>
</comment>
<dbReference type="GO" id="GO:0046872">
    <property type="term" value="F:metal ion binding"/>
    <property type="evidence" value="ECO:0007669"/>
    <property type="project" value="UniProtKB-KW"/>
</dbReference>
<evidence type="ECO:0000256" key="5">
    <source>
        <dbReference type="ARBA" id="ARBA00022847"/>
    </source>
</evidence>
<accession>A0A8X7BLR0</accession>
<keyword evidence="5" id="KW-0769">Symport</keyword>
<dbReference type="InterPro" id="IPR036397">
    <property type="entry name" value="RNaseH_sf"/>
</dbReference>
<dbReference type="Proteomes" id="UP000887159">
    <property type="component" value="Unassembled WGS sequence"/>
</dbReference>
<sequence length="339" mass="39045">MSKGILHRLFESDSPSPSNKMDRRVSFHHKSLTSKILDGKCDNSIDNLTEIPRRKPKPPLERQFSCQSRSSMRRASVIGNRKGSASIRKLSTYTIASRGNWGSKWEFLLSCVGLSVGIGNVWRFPYLAYEHGGGVVLFLLFINNEVHFKHIYLLKIATASKHVDITLLFTLVTNNLYFYQSKEQWTRDGTHTRITGSGATRKTTRREDRRIVRKVLVDPTVTRSTIRADVGVAIVPQTIYRHLAETNLKSKCPFRAFPLTPEHRQLRLQWCQARSMWNVTDWQRVVYSDECDESRFVLGTDYNRVRVWRRPGEGYNSPLTVLRHTSRTAGEMDWGGRSL</sequence>
<dbReference type="InterPro" id="IPR002492">
    <property type="entry name" value="Transposase_Tc1-like"/>
</dbReference>
<evidence type="ECO:0000256" key="1">
    <source>
        <dbReference type="ARBA" id="ARBA00004141"/>
    </source>
</evidence>
<name>A0A8X7BLR0_TRICX</name>
<protein>
    <submittedName>
        <fullName evidence="11">HTH_Tnp_Tc3_2 domain-containing protein</fullName>
    </submittedName>
</protein>
<dbReference type="GO" id="GO:0035725">
    <property type="term" value="P:sodium ion transmembrane transport"/>
    <property type="evidence" value="ECO:0007669"/>
    <property type="project" value="TreeGrafter"/>
</dbReference>
<feature type="region of interest" description="Disordered" evidence="9">
    <location>
        <begin position="1"/>
        <end position="23"/>
    </location>
</feature>
<keyword evidence="4" id="KW-0812">Transmembrane</keyword>
<evidence type="ECO:0000313" key="12">
    <source>
        <dbReference type="Proteomes" id="UP000887159"/>
    </source>
</evidence>
<evidence type="ECO:0000313" key="11">
    <source>
        <dbReference type="EMBL" id="GFY35778.1"/>
    </source>
</evidence>
<proteinExistence type="inferred from homology"/>
<dbReference type="Gene3D" id="3.30.420.10">
    <property type="entry name" value="Ribonuclease H-like superfamily/Ribonuclease H"/>
    <property type="match status" value="1"/>
</dbReference>
<evidence type="ECO:0000256" key="2">
    <source>
        <dbReference type="ARBA" id="ARBA00006459"/>
    </source>
</evidence>
<evidence type="ECO:0000256" key="7">
    <source>
        <dbReference type="ARBA" id="ARBA00023136"/>
    </source>
</evidence>
<feature type="binding site" evidence="8">
    <location>
        <position position="120"/>
    </location>
    <ligand>
        <name>Na(+)</name>
        <dbReference type="ChEBI" id="CHEBI:29101"/>
        <label>1</label>
    </ligand>
</feature>
<keyword evidence="7" id="KW-0472">Membrane</keyword>
<feature type="domain" description="Transposase Tc1-like" evidence="10">
    <location>
        <begin position="208"/>
        <end position="273"/>
    </location>
</feature>
<dbReference type="AlphaFoldDB" id="A0A8X7BLR0"/>
<evidence type="ECO:0000256" key="8">
    <source>
        <dbReference type="PIRSR" id="PIRSR600175-1"/>
    </source>
</evidence>
<dbReference type="PROSITE" id="PS50267">
    <property type="entry name" value="NA_NEUROTRAN_SYMP_3"/>
    <property type="match status" value="1"/>
</dbReference>
<evidence type="ECO:0000256" key="3">
    <source>
        <dbReference type="ARBA" id="ARBA00022448"/>
    </source>
</evidence>
<keyword evidence="12" id="KW-1185">Reference proteome</keyword>
<reference evidence="11" key="1">
    <citation type="submission" date="2020-08" db="EMBL/GenBank/DDBJ databases">
        <title>Multicomponent nature underlies the extraordinary mechanical properties of spider dragline silk.</title>
        <authorList>
            <person name="Kono N."/>
            <person name="Nakamura H."/>
            <person name="Mori M."/>
            <person name="Yoshida Y."/>
            <person name="Ohtoshi R."/>
            <person name="Malay A.D."/>
            <person name="Moran D.A.P."/>
            <person name="Tomita M."/>
            <person name="Numata K."/>
            <person name="Arakawa K."/>
        </authorList>
    </citation>
    <scope>NUCLEOTIDE SEQUENCE</scope>
</reference>
<organism evidence="11 12">
    <name type="scientific">Trichonephila clavipes</name>
    <name type="common">Golden silk orbweaver</name>
    <name type="synonym">Nephila clavipes</name>
    <dbReference type="NCBI Taxonomy" id="2585209"/>
    <lineage>
        <taxon>Eukaryota</taxon>
        <taxon>Metazoa</taxon>
        <taxon>Ecdysozoa</taxon>
        <taxon>Arthropoda</taxon>
        <taxon>Chelicerata</taxon>
        <taxon>Arachnida</taxon>
        <taxon>Araneae</taxon>
        <taxon>Araneomorphae</taxon>
        <taxon>Entelegynae</taxon>
        <taxon>Araneoidea</taxon>
        <taxon>Nephilidae</taxon>
        <taxon>Trichonephila</taxon>
    </lineage>
</organism>
<dbReference type="GO" id="GO:0015293">
    <property type="term" value="F:symporter activity"/>
    <property type="evidence" value="ECO:0007669"/>
    <property type="project" value="UniProtKB-KW"/>
</dbReference>
<keyword evidence="6" id="KW-1133">Transmembrane helix</keyword>
<keyword evidence="8" id="KW-0479">Metal-binding</keyword>
<dbReference type="Pfam" id="PF01498">
    <property type="entry name" value="HTH_Tnp_Tc3_2"/>
    <property type="match status" value="1"/>
</dbReference>
<dbReference type="SUPFAM" id="SSF161070">
    <property type="entry name" value="SNF-like"/>
    <property type="match status" value="1"/>
</dbReference>
<dbReference type="PANTHER" id="PTHR11616">
    <property type="entry name" value="SODIUM/CHLORIDE DEPENDENT TRANSPORTER"/>
    <property type="match status" value="1"/>
</dbReference>
<dbReference type="Pfam" id="PF00209">
    <property type="entry name" value="SNF"/>
    <property type="match status" value="1"/>
</dbReference>
<feature type="binding site" evidence="8">
    <location>
        <position position="116"/>
    </location>
    <ligand>
        <name>Na(+)</name>
        <dbReference type="ChEBI" id="CHEBI:29101"/>
        <label>1</label>
    </ligand>
</feature>
<gene>
    <name evidence="11" type="primary">AVEN_58723_1</name>
    <name evidence="11" type="ORF">TNCV_4841551</name>
</gene>
<evidence type="ECO:0000256" key="9">
    <source>
        <dbReference type="SAM" id="MobiDB-lite"/>
    </source>
</evidence>
<evidence type="ECO:0000256" key="6">
    <source>
        <dbReference type="ARBA" id="ARBA00022989"/>
    </source>
</evidence>
<evidence type="ECO:0000259" key="10">
    <source>
        <dbReference type="Pfam" id="PF01498"/>
    </source>
</evidence>
<dbReference type="GO" id="GO:0005886">
    <property type="term" value="C:plasma membrane"/>
    <property type="evidence" value="ECO:0007669"/>
    <property type="project" value="TreeGrafter"/>
</dbReference>
<feature type="binding site" evidence="8">
    <location>
        <position position="113"/>
    </location>
    <ligand>
        <name>Na(+)</name>
        <dbReference type="ChEBI" id="CHEBI:29101"/>
        <label>1</label>
    </ligand>
</feature>
<comment type="similarity">
    <text evidence="2">Belongs to the sodium:neurotransmitter symporter (SNF) (TC 2.A.22) family.</text>
</comment>
<dbReference type="GO" id="GO:0006313">
    <property type="term" value="P:DNA transposition"/>
    <property type="evidence" value="ECO:0007669"/>
    <property type="project" value="InterPro"/>
</dbReference>
<dbReference type="GO" id="GO:0003677">
    <property type="term" value="F:DNA binding"/>
    <property type="evidence" value="ECO:0007669"/>
    <property type="project" value="InterPro"/>
</dbReference>
<dbReference type="GO" id="GO:0015074">
    <property type="term" value="P:DNA integration"/>
    <property type="evidence" value="ECO:0007669"/>
    <property type="project" value="InterPro"/>
</dbReference>